<name>A0A412X0R2_9BACT</name>
<evidence type="ECO:0000259" key="4">
    <source>
        <dbReference type="Pfam" id="PF01464"/>
    </source>
</evidence>
<feature type="chain" id="PRO_5019165829" evidence="3">
    <location>
        <begin position="30"/>
        <end position="494"/>
    </location>
</feature>
<accession>A0A412X0R2</accession>
<feature type="domain" description="Transglycosylase SLT" evidence="4">
    <location>
        <begin position="330"/>
        <end position="451"/>
    </location>
</feature>
<sequence>MELKFKYYLSTKKFIFLLCIIILPSISHAQSVGSTGATAVDSLRRQFEKDATQTVADFEEYSKKALEEHEKYEAQARADYSRYTRSIKQTWGSDTIVDNTPTKWVEYSNDYQNRSIVDFDQGKILVEVALDDNNTMDSNAINTRLATAIEHLLKSQGSTCPYQSSVDVSKPLTNNPVLDGLVDFSMYKPDKTLSSTGKEITPVRAAPPTPTVKGQKLTLNTNQKKASSGDTISTGTTMARRVQEEGNKNSGNPLADKREEAHKRAGQKTQGWQNEAEKAILVKTIAAQSPKKISKVKGDDGKVRQVVQIEMNLVSDNLSKNATLYKDLVAEFSQIFQIEQPLIFAVMEQESRFNPEATSWVPAYGLMQLVPKSGGLDAYNYVYRNTWAPTRSYLFVPRNNIELGTAYLRVLMNLFSSVTDPHCRRLCVIASYNTGAGNVSRAFTGATNLNKAIPLINKYNYEQLYSHLTNRLSTSEARNYVSGVSKRREKYLKP</sequence>
<dbReference type="CDD" id="cd16893">
    <property type="entry name" value="LT_MltC_MltE"/>
    <property type="match status" value="1"/>
</dbReference>
<keyword evidence="3" id="KW-0732">Signal</keyword>
<dbReference type="InterPro" id="IPR024570">
    <property type="entry name" value="Murein_transglycosylaseC_N"/>
</dbReference>
<protein>
    <submittedName>
        <fullName evidence="6">DUF3393 domain-containing protein</fullName>
    </submittedName>
</protein>
<feature type="domain" description="Murein transglycosylase-C N-terminal" evidence="5">
    <location>
        <begin position="81"/>
        <end position="141"/>
    </location>
</feature>
<dbReference type="PROSITE" id="PS00922">
    <property type="entry name" value="TRANSGLYCOSYLASE"/>
    <property type="match status" value="1"/>
</dbReference>
<dbReference type="EMBL" id="QRZA01000010">
    <property type="protein sequence ID" value="RGV33879.1"/>
    <property type="molecule type" value="Genomic_DNA"/>
</dbReference>
<dbReference type="GO" id="GO:0016020">
    <property type="term" value="C:membrane"/>
    <property type="evidence" value="ECO:0007669"/>
    <property type="project" value="InterPro"/>
</dbReference>
<evidence type="ECO:0000256" key="1">
    <source>
        <dbReference type="ARBA" id="ARBA00007734"/>
    </source>
</evidence>
<gene>
    <name evidence="6" type="ORF">DWW18_09545</name>
</gene>
<dbReference type="InterPro" id="IPR008258">
    <property type="entry name" value="Transglycosylase_SLT_dom_1"/>
</dbReference>
<reference evidence="6 7" key="1">
    <citation type="submission" date="2018-08" db="EMBL/GenBank/DDBJ databases">
        <title>A genome reference for cultivated species of the human gut microbiota.</title>
        <authorList>
            <person name="Zou Y."/>
            <person name="Xue W."/>
            <person name="Luo G."/>
        </authorList>
    </citation>
    <scope>NUCLEOTIDE SEQUENCE [LARGE SCALE GENOMIC DNA]</scope>
    <source>
        <strain evidence="6 7">AF14-49</strain>
    </source>
</reference>
<dbReference type="GO" id="GO:0000270">
    <property type="term" value="P:peptidoglycan metabolic process"/>
    <property type="evidence" value="ECO:0007669"/>
    <property type="project" value="InterPro"/>
</dbReference>
<dbReference type="PANTHER" id="PTHR37423:SF2">
    <property type="entry name" value="MEMBRANE-BOUND LYTIC MUREIN TRANSGLYCOSYLASE C"/>
    <property type="match status" value="1"/>
</dbReference>
<dbReference type="Pfam" id="PF11873">
    <property type="entry name" value="Mltc_N"/>
    <property type="match status" value="1"/>
</dbReference>
<dbReference type="Pfam" id="PF01464">
    <property type="entry name" value="SLT"/>
    <property type="match status" value="1"/>
</dbReference>
<organism evidence="6 7">
    <name type="scientific">Butyricimonas virosa</name>
    <dbReference type="NCBI Taxonomy" id="544645"/>
    <lineage>
        <taxon>Bacteria</taxon>
        <taxon>Pseudomonadati</taxon>
        <taxon>Bacteroidota</taxon>
        <taxon>Bacteroidia</taxon>
        <taxon>Bacteroidales</taxon>
        <taxon>Odoribacteraceae</taxon>
        <taxon>Butyricimonas</taxon>
    </lineage>
</organism>
<feature type="region of interest" description="Disordered" evidence="2">
    <location>
        <begin position="242"/>
        <end position="272"/>
    </location>
</feature>
<dbReference type="PANTHER" id="PTHR37423">
    <property type="entry name" value="SOLUBLE LYTIC MUREIN TRANSGLYCOSYLASE-RELATED"/>
    <property type="match status" value="1"/>
</dbReference>
<evidence type="ECO:0000259" key="5">
    <source>
        <dbReference type="Pfam" id="PF11873"/>
    </source>
</evidence>
<dbReference type="InterPro" id="IPR000189">
    <property type="entry name" value="Transglyc_AS"/>
</dbReference>
<evidence type="ECO:0000313" key="6">
    <source>
        <dbReference type="EMBL" id="RGV33879.1"/>
    </source>
</evidence>
<dbReference type="GO" id="GO:0008933">
    <property type="term" value="F:peptidoglycan lytic transglycosylase activity"/>
    <property type="evidence" value="ECO:0007669"/>
    <property type="project" value="InterPro"/>
</dbReference>
<dbReference type="RefSeq" id="WP_118260265.1">
    <property type="nucleotide sequence ID" value="NZ_CALBWO010000040.1"/>
</dbReference>
<dbReference type="Gene3D" id="1.10.530.10">
    <property type="match status" value="1"/>
</dbReference>
<comment type="similarity">
    <text evidence="1">Belongs to the transglycosylase Slt family.</text>
</comment>
<proteinExistence type="inferred from homology"/>
<dbReference type="InterPro" id="IPR023346">
    <property type="entry name" value="Lysozyme-like_dom_sf"/>
</dbReference>
<dbReference type="SUPFAM" id="SSF53955">
    <property type="entry name" value="Lysozyme-like"/>
    <property type="match status" value="1"/>
</dbReference>
<dbReference type="Proteomes" id="UP000283589">
    <property type="component" value="Unassembled WGS sequence"/>
</dbReference>
<comment type="caution">
    <text evidence="6">The sequence shown here is derived from an EMBL/GenBank/DDBJ whole genome shotgun (WGS) entry which is preliminary data.</text>
</comment>
<evidence type="ECO:0000256" key="3">
    <source>
        <dbReference type="SAM" id="SignalP"/>
    </source>
</evidence>
<evidence type="ECO:0000313" key="7">
    <source>
        <dbReference type="Proteomes" id="UP000283589"/>
    </source>
</evidence>
<evidence type="ECO:0000256" key="2">
    <source>
        <dbReference type="SAM" id="MobiDB-lite"/>
    </source>
</evidence>
<dbReference type="AlphaFoldDB" id="A0A412X0R2"/>
<feature type="signal peptide" evidence="3">
    <location>
        <begin position="1"/>
        <end position="29"/>
    </location>
</feature>